<proteinExistence type="predicted"/>
<reference evidence="1" key="1">
    <citation type="submission" date="2024-06" db="EMBL/GenBank/DDBJ databases">
        <title>Genome Sequence of an extremely halophilic archaeon isolated from Permian era halite, Salado Formation, Carlsbad, New Mexico: Halobacterium sp. strain NMX12-1.</title>
        <authorList>
            <person name="Sotoa L."/>
            <person name="DasSarma P."/>
            <person name="Anton B.P."/>
            <person name="Vincze T."/>
            <person name="Verma I."/>
            <person name="Eralp B."/>
            <person name="Powers D.W."/>
            <person name="Dozier B.L."/>
            <person name="Roberts R.J."/>
            <person name="DasSarma S."/>
        </authorList>
    </citation>
    <scope>NUCLEOTIDE SEQUENCE</scope>
    <source>
        <strain evidence="1">NMX12-1</strain>
        <plasmid evidence="1">pNMX12-1_234</plasmid>
    </source>
</reference>
<geneLocation type="plasmid" evidence="1">
    <name>pNMX12-1_234</name>
</geneLocation>
<dbReference type="AlphaFoldDB" id="A0AAU8C8X0"/>
<gene>
    <name evidence="1" type="ORF">ABSL23_01210</name>
</gene>
<keyword evidence="1" id="KW-0614">Plasmid</keyword>
<protein>
    <submittedName>
        <fullName evidence="1">Uncharacterized protein</fullName>
    </submittedName>
</protein>
<name>A0AAU8C8X0_9EURY</name>
<accession>A0AAU8C8X0</accession>
<dbReference type="RefSeq" id="WP_353633370.1">
    <property type="nucleotide sequence ID" value="NZ_CP159203.1"/>
</dbReference>
<dbReference type="KEGG" id="hanx:ABSL23_01210"/>
<dbReference type="GeneID" id="91107726"/>
<evidence type="ECO:0000313" key="1">
    <source>
        <dbReference type="EMBL" id="XCF15255.1"/>
    </source>
</evidence>
<organism evidence="1">
    <name type="scientific">Halobacterium sp. NMX12-1</name>
    <dbReference type="NCBI Taxonomy" id="3166650"/>
    <lineage>
        <taxon>Archaea</taxon>
        <taxon>Methanobacteriati</taxon>
        <taxon>Methanobacteriota</taxon>
        <taxon>Stenosarchaea group</taxon>
        <taxon>Halobacteria</taxon>
        <taxon>Halobacteriales</taxon>
        <taxon>Halobacteriaceae</taxon>
        <taxon>Halobacterium</taxon>
    </lineage>
</organism>
<dbReference type="EMBL" id="CP159203">
    <property type="protein sequence ID" value="XCF15255.1"/>
    <property type="molecule type" value="Genomic_DNA"/>
</dbReference>
<sequence>MDSWRRFAVAVAEGVKNRIDTYKYTLNPRDEDRAESFLRVVQDESYDRILAGDLPAREYFRLESKNGNKTLKIDPENIPDSVLYAARSEFQTGFQETNGFAVDDRASIAEAIKTEGTGGTLDDIYGRYKTRIHPRLLPVLKEALVLKVAEQRQDLSRVKVYEWRGEIANNHSNRNHDPNAAHNLISL</sequence>